<evidence type="ECO:0000256" key="2">
    <source>
        <dbReference type="ARBA" id="ARBA00006024"/>
    </source>
</evidence>
<dbReference type="Proteomes" id="UP000294221">
    <property type="component" value="Unassembled WGS sequence"/>
</dbReference>
<dbReference type="Pfam" id="PF00122">
    <property type="entry name" value="E1-E2_ATPase"/>
    <property type="match status" value="1"/>
</dbReference>
<dbReference type="Gene3D" id="1.10.620.20">
    <property type="entry name" value="Ribonucleotide Reductase, subunit A"/>
    <property type="match status" value="1"/>
</dbReference>
<comment type="caution">
    <text evidence="20">The sequence shown here is derived from an EMBL/GenBank/DDBJ whole genome shotgun (WGS) entry which is preliminary data.</text>
</comment>
<evidence type="ECO:0000256" key="7">
    <source>
        <dbReference type="ARBA" id="ARBA00022741"/>
    </source>
</evidence>
<feature type="transmembrane region" description="Helical" evidence="16">
    <location>
        <begin position="241"/>
        <end position="259"/>
    </location>
</feature>
<keyword evidence="6 16" id="KW-0479">Metal-binding</keyword>
<feature type="transmembrane region" description="Helical" evidence="16">
    <location>
        <begin position="422"/>
        <end position="444"/>
    </location>
</feature>
<dbReference type="InterPro" id="IPR009078">
    <property type="entry name" value="Ferritin-like_SF"/>
</dbReference>
<feature type="transmembrane region" description="Helical" evidence="16">
    <location>
        <begin position="6"/>
        <end position="23"/>
    </location>
</feature>
<dbReference type="InterPro" id="IPR059000">
    <property type="entry name" value="ATPase_P-type_domA"/>
</dbReference>
<evidence type="ECO:0000256" key="13">
    <source>
        <dbReference type="ARBA" id="ARBA00023065"/>
    </source>
</evidence>
<dbReference type="GO" id="GO:0055070">
    <property type="term" value="P:copper ion homeostasis"/>
    <property type="evidence" value="ECO:0007669"/>
    <property type="project" value="TreeGrafter"/>
</dbReference>
<dbReference type="PRINTS" id="PR00119">
    <property type="entry name" value="CATATPASE"/>
</dbReference>
<evidence type="ECO:0000256" key="10">
    <source>
        <dbReference type="ARBA" id="ARBA00022967"/>
    </source>
</evidence>
<dbReference type="Pfam" id="PF04945">
    <property type="entry name" value="YHS"/>
    <property type="match status" value="1"/>
</dbReference>
<dbReference type="EC" id="7.2.2.8" evidence="3"/>
<dbReference type="GO" id="GO:0005524">
    <property type="term" value="F:ATP binding"/>
    <property type="evidence" value="ECO:0007669"/>
    <property type="project" value="UniProtKB-UniRule"/>
</dbReference>
<evidence type="ECO:0000259" key="19">
    <source>
        <dbReference type="Pfam" id="PF13473"/>
    </source>
</evidence>
<dbReference type="FunFam" id="3.40.50.1000:FF:000144">
    <property type="entry name" value="copper-transporting ATPase 1 isoform X2"/>
    <property type="match status" value="1"/>
</dbReference>
<sequence length="923" mass="96569">MINVIIVVVAVLLSTALVWFFFAPRRAAQSVEDHGVQTAHITVKGGYEPAVVQVPAGSPIRLDFDRQESGECSSHVVFPDLGIDRALPAFDTTQLMLPALAPGTYPFACGMNMLHGELRVTGSGDEAQGMQTPSQATGVLQGPEQIRAAQQAEDNERAYEAHELTRRLIVGVACTVPLLLVAMLPMIPAVGAWFHSTLPAWVTSPWLQLALALPVMCYCGWPVHRTGWMALAHRAPEMNSLVSVGTVAAFAYSLVVTFWPGLLPRGAREPYYEAVGVIITLMILGQLLETRARAGTGAAIRALIGLRPDTAHVVRGGAVVDVPTDDVHVGDIVEIRPGERIPVDGVVTDGATAVDESMVTGESMPVTKRAGSEVIGATVNTTGAIRYRATRVGADTTIAQIITLVKTAQTSKAPIQRIADRVAAVFVPAVVLIALWTFVAWRLWGPMGQHAYGIICAICVLVIACPCALGLATPLSITIATGKGAQYGVLYRNAQALERTAAVDVVVFDKTGTITAGHPSLTHAVAYCGADGADGTDTPLDDGAFALIAAAEARSEHPLAQAVVEAARARSLDLPDASAFTSAPGQGVLATVRGHAVRVGNAALLDGAIPAQQMDDAHGIMERFAAAGATPVLAAIDGSLVAVLAVADTVKPDAHEAIAALHARGVQTVMLTGDNATTAHAIAHQVGMSTVVANVAPQAKEQVIRMVQDQGHVVAMVGDGINDAPALVRADVGMAMGTGTDVAMESADITLMHGSPMAVVTAWDLSRATMRNIRENLGFALGYNGLGIPVAAGVLYPAWHILLSPMIAGAAMAFSSLSVVLNANRLHAFDPTCAKPRHTTGRLAPVTIDEQALAKPAAGNTAGTTKGHTMNDVHEAIDPVCGMVVDPEHAADTRVFHGKTIYFCNPHCAEVFDQDPAKYADEA</sequence>
<evidence type="ECO:0000256" key="14">
    <source>
        <dbReference type="ARBA" id="ARBA00023136"/>
    </source>
</evidence>
<dbReference type="InterPro" id="IPR027256">
    <property type="entry name" value="P-typ_ATPase_IB"/>
</dbReference>
<feature type="domain" description="YHS" evidence="18">
    <location>
        <begin position="877"/>
        <end position="921"/>
    </location>
</feature>
<dbReference type="InterPro" id="IPR044492">
    <property type="entry name" value="P_typ_ATPase_HD_dom"/>
</dbReference>
<evidence type="ECO:0000256" key="5">
    <source>
        <dbReference type="ARBA" id="ARBA00022692"/>
    </source>
</evidence>
<dbReference type="PANTHER" id="PTHR43520">
    <property type="entry name" value="ATP7, ISOFORM B"/>
    <property type="match status" value="1"/>
</dbReference>
<evidence type="ECO:0000256" key="11">
    <source>
        <dbReference type="ARBA" id="ARBA00022989"/>
    </source>
</evidence>
<dbReference type="InterPro" id="IPR036412">
    <property type="entry name" value="HAD-like_sf"/>
</dbReference>
<dbReference type="SFLD" id="SFLDF00027">
    <property type="entry name" value="p-type_atpase"/>
    <property type="match status" value="1"/>
</dbReference>
<dbReference type="InterPro" id="IPR008250">
    <property type="entry name" value="ATPase_P-typ_transduc_dom_A_sf"/>
</dbReference>
<keyword evidence="9 16" id="KW-0067">ATP-binding</keyword>
<dbReference type="InterPro" id="IPR008972">
    <property type="entry name" value="Cupredoxin"/>
</dbReference>
<accession>A0A4Q5A8H0</accession>
<dbReference type="GO" id="GO:0140581">
    <property type="term" value="F:P-type monovalent copper transporter activity"/>
    <property type="evidence" value="ECO:0007669"/>
    <property type="project" value="UniProtKB-EC"/>
</dbReference>
<name>A0A4Q5A8H0_9BIFI</name>
<dbReference type="SUPFAM" id="SSF49503">
    <property type="entry name" value="Cupredoxins"/>
    <property type="match status" value="1"/>
</dbReference>
<dbReference type="InterPro" id="IPR001757">
    <property type="entry name" value="P_typ_ATPase"/>
</dbReference>
<dbReference type="SFLD" id="SFLDG00002">
    <property type="entry name" value="C1.7:_P-type_atpase_like"/>
    <property type="match status" value="1"/>
</dbReference>
<evidence type="ECO:0000256" key="4">
    <source>
        <dbReference type="ARBA" id="ARBA00022448"/>
    </source>
</evidence>
<keyword evidence="10" id="KW-1278">Translocase</keyword>
<feature type="domain" description="EfeO-type cupredoxin-like" evidence="19">
    <location>
        <begin position="16"/>
        <end position="118"/>
    </location>
</feature>
<feature type="domain" description="P-type ATPase A" evidence="17">
    <location>
        <begin position="306"/>
        <end position="406"/>
    </location>
</feature>
<dbReference type="GO" id="GO:0016491">
    <property type="term" value="F:oxidoreductase activity"/>
    <property type="evidence" value="ECO:0007669"/>
    <property type="project" value="InterPro"/>
</dbReference>
<keyword evidence="4" id="KW-0813">Transport</keyword>
<keyword evidence="12" id="KW-0186">Copper</keyword>
<feature type="transmembrane region" description="Helical" evidence="16">
    <location>
        <begin position="777"/>
        <end position="796"/>
    </location>
</feature>
<dbReference type="GO" id="GO:0016887">
    <property type="term" value="F:ATP hydrolysis activity"/>
    <property type="evidence" value="ECO:0007669"/>
    <property type="project" value="InterPro"/>
</dbReference>
<dbReference type="NCBIfam" id="TIGR01525">
    <property type="entry name" value="ATPase-IB_hvy"/>
    <property type="match status" value="1"/>
</dbReference>
<dbReference type="Gene3D" id="2.60.40.420">
    <property type="entry name" value="Cupredoxins - blue copper proteins"/>
    <property type="match status" value="1"/>
</dbReference>
<organism evidence="20 21">
    <name type="scientific">Bifidobacterium pseudolongum subsp. pseudolongum</name>
    <dbReference type="NCBI Taxonomy" id="31954"/>
    <lineage>
        <taxon>Bacteria</taxon>
        <taxon>Bacillati</taxon>
        <taxon>Actinomycetota</taxon>
        <taxon>Actinomycetes</taxon>
        <taxon>Bifidobacteriales</taxon>
        <taxon>Bifidobacteriaceae</taxon>
        <taxon>Bifidobacterium</taxon>
    </lineage>
</organism>
<dbReference type="Gene3D" id="3.40.1110.10">
    <property type="entry name" value="Calcium-transporting ATPase, cytoplasmic domain N"/>
    <property type="match status" value="1"/>
</dbReference>
<feature type="transmembrane region" description="Helical" evidence="16">
    <location>
        <begin position="271"/>
        <end position="288"/>
    </location>
</feature>
<keyword evidence="11 16" id="KW-1133">Transmembrane helix</keyword>
<dbReference type="InterPro" id="IPR007029">
    <property type="entry name" value="YHS_dom"/>
</dbReference>
<dbReference type="GO" id="GO:0005886">
    <property type="term" value="C:plasma membrane"/>
    <property type="evidence" value="ECO:0007669"/>
    <property type="project" value="UniProtKB-SubCell"/>
</dbReference>
<comment type="similarity">
    <text evidence="2 16">Belongs to the cation transport ATPase (P-type) (TC 3.A.3) family. Type IB subfamily.</text>
</comment>
<dbReference type="AlphaFoldDB" id="A0A4Q5A8H0"/>
<dbReference type="InterPro" id="IPR012348">
    <property type="entry name" value="RNR-like"/>
</dbReference>
<dbReference type="NCBIfam" id="TIGR01494">
    <property type="entry name" value="ATPase_P-type"/>
    <property type="match status" value="2"/>
</dbReference>
<dbReference type="PRINTS" id="PR00943">
    <property type="entry name" value="CUATPASE"/>
</dbReference>
<dbReference type="Gene3D" id="2.70.150.10">
    <property type="entry name" value="Calcium-transporting ATPase, cytoplasmic transduction domain A"/>
    <property type="match status" value="1"/>
</dbReference>
<dbReference type="InterPro" id="IPR018303">
    <property type="entry name" value="ATPase_P-typ_P_site"/>
</dbReference>
<comment type="catalytic activity">
    <reaction evidence="15">
        <text>Cu(+)(in) + ATP + H2O = Cu(+)(out) + ADP + phosphate + H(+)</text>
        <dbReference type="Rhea" id="RHEA:25792"/>
        <dbReference type="ChEBI" id="CHEBI:15377"/>
        <dbReference type="ChEBI" id="CHEBI:15378"/>
        <dbReference type="ChEBI" id="CHEBI:30616"/>
        <dbReference type="ChEBI" id="CHEBI:43474"/>
        <dbReference type="ChEBI" id="CHEBI:49552"/>
        <dbReference type="ChEBI" id="CHEBI:456216"/>
        <dbReference type="EC" id="7.2.2.8"/>
    </reaction>
</comment>
<dbReference type="GO" id="GO:0005507">
    <property type="term" value="F:copper ion binding"/>
    <property type="evidence" value="ECO:0007669"/>
    <property type="project" value="TreeGrafter"/>
</dbReference>
<dbReference type="NCBIfam" id="TIGR01511">
    <property type="entry name" value="ATPase-IB1_Cu"/>
    <property type="match status" value="1"/>
</dbReference>
<keyword evidence="16" id="KW-1003">Cell membrane</keyword>
<dbReference type="FunFam" id="2.70.150.10:FF:000002">
    <property type="entry name" value="Copper-transporting ATPase 1, putative"/>
    <property type="match status" value="1"/>
</dbReference>
<evidence type="ECO:0000259" key="18">
    <source>
        <dbReference type="Pfam" id="PF04945"/>
    </source>
</evidence>
<dbReference type="SUPFAM" id="SSF81665">
    <property type="entry name" value="Calcium ATPase, transmembrane domain M"/>
    <property type="match status" value="1"/>
</dbReference>
<keyword evidence="7 16" id="KW-0547">Nucleotide-binding</keyword>
<dbReference type="Pfam" id="PF00702">
    <property type="entry name" value="Hydrolase"/>
    <property type="match status" value="1"/>
</dbReference>
<dbReference type="PANTHER" id="PTHR43520:SF8">
    <property type="entry name" value="P-TYPE CU(+) TRANSPORTER"/>
    <property type="match status" value="1"/>
</dbReference>
<evidence type="ECO:0000313" key="21">
    <source>
        <dbReference type="Proteomes" id="UP000294221"/>
    </source>
</evidence>
<evidence type="ECO:0000256" key="16">
    <source>
        <dbReference type="RuleBase" id="RU362081"/>
    </source>
</evidence>
<keyword evidence="5 16" id="KW-0812">Transmembrane</keyword>
<dbReference type="SUPFAM" id="SSF81653">
    <property type="entry name" value="Calcium ATPase, transduction domain A"/>
    <property type="match status" value="1"/>
</dbReference>
<evidence type="ECO:0000256" key="12">
    <source>
        <dbReference type="ARBA" id="ARBA00023008"/>
    </source>
</evidence>
<feature type="transmembrane region" description="Helical" evidence="16">
    <location>
        <begin position="200"/>
        <end position="221"/>
    </location>
</feature>
<evidence type="ECO:0000256" key="3">
    <source>
        <dbReference type="ARBA" id="ARBA00012517"/>
    </source>
</evidence>
<gene>
    <name evidence="20" type="ORF">PG2054B_1071</name>
</gene>
<reference evidence="20 21" key="1">
    <citation type="submission" date="2018-12" db="EMBL/GenBank/DDBJ databases">
        <title>Unveiling genomic diversity among members of the Bifidobacterium pseudolongum species, a widely distributed gut commensal of the animal kingdom.</title>
        <authorList>
            <person name="Lugli G.A."/>
            <person name="Duranti S."/>
            <person name="Albert K."/>
            <person name="Mancabelli L."/>
            <person name="Napoli S."/>
            <person name="Viappiani A."/>
            <person name="Anzalone R."/>
            <person name="Longhi G."/>
            <person name="Milani C."/>
            <person name="Turroni F."/>
            <person name="Alessandri G."/>
            <person name="Sela D.A."/>
            <person name="Van Sinderen D."/>
            <person name="Ventura M."/>
        </authorList>
    </citation>
    <scope>NUCLEOTIDE SEQUENCE [LARGE SCALE GENOMIC DNA]</scope>
    <source>
        <strain evidence="20 21">2054B</strain>
    </source>
</reference>
<dbReference type="EMBL" id="RYUN01000007">
    <property type="protein sequence ID" value="RYQ20617.1"/>
    <property type="molecule type" value="Genomic_DNA"/>
</dbReference>
<dbReference type="InterPro" id="IPR023298">
    <property type="entry name" value="ATPase_P-typ_TM_dom_sf"/>
</dbReference>
<keyword evidence="8" id="KW-0187">Copper transport</keyword>
<evidence type="ECO:0000256" key="15">
    <source>
        <dbReference type="ARBA" id="ARBA00049289"/>
    </source>
</evidence>
<dbReference type="GO" id="GO:0043682">
    <property type="term" value="F:P-type divalent copper transporter activity"/>
    <property type="evidence" value="ECO:0007669"/>
    <property type="project" value="TreeGrafter"/>
</dbReference>
<dbReference type="PROSITE" id="PS00154">
    <property type="entry name" value="ATPASE_E1_E2"/>
    <property type="match status" value="1"/>
</dbReference>
<dbReference type="InterPro" id="IPR023214">
    <property type="entry name" value="HAD_sf"/>
</dbReference>
<evidence type="ECO:0000256" key="9">
    <source>
        <dbReference type="ARBA" id="ARBA00022840"/>
    </source>
</evidence>
<dbReference type="SFLD" id="SFLDS00003">
    <property type="entry name" value="Haloacid_Dehalogenase"/>
    <property type="match status" value="1"/>
</dbReference>
<dbReference type="Pfam" id="PF13473">
    <property type="entry name" value="Cupredoxin_1"/>
    <property type="match status" value="1"/>
</dbReference>
<dbReference type="Gene3D" id="3.40.50.1000">
    <property type="entry name" value="HAD superfamily/HAD-like"/>
    <property type="match status" value="1"/>
</dbReference>
<dbReference type="SUPFAM" id="SSF47240">
    <property type="entry name" value="Ferritin-like"/>
    <property type="match status" value="1"/>
</dbReference>
<comment type="subcellular location">
    <subcellularLocation>
        <location evidence="1">Cell membrane</location>
        <topology evidence="1">Multi-pass membrane protein</topology>
    </subcellularLocation>
</comment>
<dbReference type="RefSeq" id="WP_130013229.1">
    <property type="nucleotide sequence ID" value="NZ_RYUN01000007.1"/>
</dbReference>
<evidence type="ECO:0000259" key="17">
    <source>
        <dbReference type="Pfam" id="PF00122"/>
    </source>
</evidence>
<protein>
    <recommendedName>
        <fullName evidence="3">P-type Cu(+) transporter</fullName>
        <ecNumber evidence="3">7.2.2.8</ecNumber>
    </recommendedName>
</protein>
<dbReference type="InterPro" id="IPR023299">
    <property type="entry name" value="ATPase_P-typ_cyto_dom_N"/>
</dbReference>
<keyword evidence="13" id="KW-0406">Ion transport</keyword>
<proteinExistence type="inferred from homology"/>
<dbReference type="InterPro" id="IPR028096">
    <property type="entry name" value="EfeO_Cupredoxin"/>
</dbReference>
<evidence type="ECO:0000256" key="6">
    <source>
        <dbReference type="ARBA" id="ARBA00022723"/>
    </source>
</evidence>
<evidence type="ECO:0000313" key="20">
    <source>
        <dbReference type="EMBL" id="RYQ20617.1"/>
    </source>
</evidence>
<dbReference type="CDD" id="cd02094">
    <property type="entry name" value="P-type_ATPase_Cu-like"/>
    <property type="match status" value="1"/>
</dbReference>
<keyword evidence="14 16" id="KW-0472">Membrane</keyword>
<evidence type="ECO:0000256" key="8">
    <source>
        <dbReference type="ARBA" id="ARBA00022796"/>
    </source>
</evidence>
<feature type="transmembrane region" description="Helical" evidence="16">
    <location>
        <begin position="450"/>
        <end position="473"/>
    </location>
</feature>
<dbReference type="SUPFAM" id="SSF56784">
    <property type="entry name" value="HAD-like"/>
    <property type="match status" value="1"/>
</dbReference>
<feature type="transmembrane region" description="Helical" evidence="16">
    <location>
        <begin position="168"/>
        <end position="194"/>
    </location>
</feature>
<evidence type="ECO:0000256" key="1">
    <source>
        <dbReference type="ARBA" id="ARBA00004651"/>
    </source>
</evidence>
<feature type="transmembrane region" description="Helical" evidence="16">
    <location>
        <begin position="802"/>
        <end position="821"/>
    </location>
</feature>